<keyword evidence="2" id="KW-1185">Reference proteome</keyword>
<protein>
    <submittedName>
        <fullName evidence="1">Uncharacterized protein</fullName>
    </submittedName>
</protein>
<evidence type="ECO:0000313" key="2">
    <source>
        <dbReference type="Proteomes" id="UP000184073"/>
    </source>
</evidence>
<dbReference type="AlphaFoldDB" id="A0A1L9PC09"/>
<gene>
    <name evidence="1" type="ORF">ASPVEDRAFT_498511</name>
</gene>
<dbReference type="GeneID" id="63729738"/>
<name>A0A1L9PC09_ASPVE</name>
<sequence>MLFFRGIISAIRPIMASCSGTSASTDHGMASVVVGAGVELQHPIDDPSIICTCFAPSNGADGEIYLELQFLEFPGF</sequence>
<evidence type="ECO:0000313" key="1">
    <source>
        <dbReference type="EMBL" id="OJI99060.1"/>
    </source>
</evidence>
<dbReference type="RefSeq" id="XP_040664823.1">
    <property type="nucleotide sequence ID" value="XM_040814227.1"/>
</dbReference>
<dbReference type="Proteomes" id="UP000184073">
    <property type="component" value="Unassembled WGS sequence"/>
</dbReference>
<proteinExistence type="predicted"/>
<accession>A0A1L9PC09</accession>
<dbReference type="EMBL" id="KV878126">
    <property type="protein sequence ID" value="OJI99060.1"/>
    <property type="molecule type" value="Genomic_DNA"/>
</dbReference>
<dbReference type="VEuPathDB" id="FungiDB:ASPVEDRAFT_498511"/>
<organism evidence="1 2">
    <name type="scientific">Aspergillus versicolor CBS 583.65</name>
    <dbReference type="NCBI Taxonomy" id="1036611"/>
    <lineage>
        <taxon>Eukaryota</taxon>
        <taxon>Fungi</taxon>
        <taxon>Dikarya</taxon>
        <taxon>Ascomycota</taxon>
        <taxon>Pezizomycotina</taxon>
        <taxon>Eurotiomycetes</taxon>
        <taxon>Eurotiomycetidae</taxon>
        <taxon>Eurotiales</taxon>
        <taxon>Aspergillaceae</taxon>
        <taxon>Aspergillus</taxon>
        <taxon>Aspergillus subgen. Nidulantes</taxon>
    </lineage>
</organism>
<reference evidence="2" key="1">
    <citation type="journal article" date="2017" name="Genome Biol.">
        <title>Comparative genomics reveals high biological diversity and specific adaptations in the industrially and medically important fungal genus Aspergillus.</title>
        <authorList>
            <person name="de Vries R.P."/>
            <person name="Riley R."/>
            <person name="Wiebenga A."/>
            <person name="Aguilar-Osorio G."/>
            <person name="Amillis S."/>
            <person name="Uchima C.A."/>
            <person name="Anderluh G."/>
            <person name="Asadollahi M."/>
            <person name="Askin M."/>
            <person name="Barry K."/>
            <person name="Battaglia E."/>
            <person name="Bayram O."/>
            <person name="Benocci T."/>
            <person name="Braus-Stromeyer S.A."/>
            <person name="Caldana C."/>
            <person name="Canovas D."/>
            <person name="Cerqueira G.C."/>
            <person name="Chen F."/>
            <person name="Chen W."/>
            <person name="Choi C."/>
            <person name="Clum A."/>
            <person name="Dos Santos R.A."/>
            <person name="Damasio A.R."/>
            <person name="Diallinas G."/>
            <person name="Emri T."/>
            <person name="Fekete E."/>
            <person name="Flipphi M."/>
            <person name="Freyberg S."/>
            <person name="Gallo A."/>
            <person name="Gournas C."/>
            <person name="Habgood R."/>
            <person name="Hainaut M."/>
            <person name="Harispe M.L."/>
            <person name="Henrissat B."/>
            <person name="Hilden K.S."/>
            <person name="Hope R."/>
            <person name="Hossain A."/>
            <person name="Karabika E."/>
            <person name="Karaffa L."/>
            <person name="Karanyi Z."/>
            <person name="Krasevec N."/>
            <person name="Kuo A."/>
            <person name="Kusch H."/>
            <person name="LaButti K."/>
            <person name="Lagendijk E.L."/>
            <person name="Lapidus A."/>
            <person name="Levasseur A."/>
            <person name="Lindquist E."/>
            <person name="Lipzen A."/>
            <person name="Logrieco A.F."/>
            <person name="MacCabe A."/>
            <person name="Maekelae M.R."/>
            <person name="Malavazi I."/>
            <person name="Melin P."/>
            <person name="Meyer V."/>
            <person name="Mielnichuk N."/>
            <person name="Miskei M."/>
            <person name="Molnar A.P."/>
            <person name="Mule G."/>
            <person name="Ngan C.Y."/>
            <person name="Orejas M."/>
            <person name="Orosz E."/>
            <person name="Ouedraogo J.P."/>
            <person name="Overkamp K.M."/>
            <person name="Park H.-S."/>
            <person name="Perrone G."/>
            <person name="Piumi F."/>
            <person name="Punt P.J."/>
            <person name="Ram A.F."/>
            <person name="Ramon A."/>
            <person name="Rauscher S."/>
            <person name="Record E."/>
            <person name="Riano-Pachon D.M."/>
            <person name="Robert V."/>
            <person name="Roehrig J."/>
            <person name="Ruller R."/>
            <person name="Salamov A."/>
            <person name="Salih N.S."/>
            <person name="Samson R.A."/>
            <person name="Sandor E."/>
            <person name="Sanguinetti M."/>
            <person name="Schuetze T."/>
            <person name="Sepcic K."/>
            <person name="Shelest E."/>
            <person name="Sherlock G."/>
            <person name="Sophianopoulou V."/>
            <person name="Squina F.M."/>
            <person name="Sun H."/>
            <person name="Susca A."/>
            <person name="Todd R.B."/>
            <person name="Tsang A."/>
            <person name="Unkles S.E."/>
            <person name="van de Wiele N."/>
            <person name="van Rossen-Uffink D."/>
            <person name="Oliveira J.V."/>
            <person name="Vesth T.C."/>
            <person name="Visser J."/>
            <person name="Yu J.-H."/>
            <person name="Zhou M."/>
            <person name="Andersen M.R."/>
            <person name="Archer D.B."/>
            <person name="Baker S.E."/>
            <person name="Benoit I."/>
            <person name="Brakhage A.A."/>
            <person name="Braus G.H."/>
            <person name="Fischer R."/>
            <person name="Frisvad J.C."/>
            <person name="Goldman G.H."/>
            <person name="Houbraken J."/>
            <person name="Oakley B."/>
            <person name="Pocsi I."/>
            <person name="Scazzocchio C."/>
            <person name="Seiboth B."/>
            <person name="vanKuyk P.A."/>
            <person name="Wortman J."/>
            <person name="Dyer P.S."/>
            <person name="Grigoriev I.V."/>
        </authorList>
    </citation>
    <scope>NUCLEOTIDE SEQUENCE [LARGE SCALE GENOMIC DNA]</scope>
    <source>
        <strain evidence="2">CBS 583.65</strain>
    </source>
</reference>